<dbReference type="Proteomes" id="UP000005801">
    <property type="component" value="Unassembled WGS sequence"/>
</dbReference>
<dbReference type="EMBL" id="ABCS01000001">
    <property type="protein sequence ID" value="EDM81890.1"/>
    <property type="molecule type" value="Genomic_DNA"/>
</dbReference>
<comment type="caution">
    <text evidence="1">The sequence shown here is derived from an EMBL/GenBank/DDBJ whole genome shotgun (WGS) entry which is preliminary data.</text>
</comment>
<sequence length="138" mass="14954">MTDHSVLNWERVDNMLVVVNGTGSVPDSLWEQLVRDMDELPIDTYLGISMGTIRVTSVQRQLAADVAKKRGLSTIILTNDRLVRGLVTAVSWLGADIKAYPSGEMEEVLSSLELGGATRAAILEASSRLGQTLTKQAV</sequence>
<evidence type="ECO:0000313" key="1">
    <source>
        <dbReference type="EMBL" id="EDM81890.1"/>
    </source>
</evidence>
<name>A6FX66_9BACT</name>
<organism evidence="1 2">
    <name type="scientific">Plesiocystis pacifica SIR-1</name>
    <dbReference type="NCBI Taxonomy" id="391625"/>
    <lineage>
        <taxon>Bacteria</taxon>
        <taxon>Pseudomonadati</taxon>
        <taxon>Myxococcota</taxon>
        <taxon>Polyangia</taxon>
        <taxon>Nannocystales</taxon>
        <taxon>Nannocystaceae</taxon>
        <taxon>Plesiocystis</taxon>
    </lineage>
</organism>
<dbReference type="OrthoDB" id="5517836at2"/>
<protein>
    <recommendedName>
        <fullName evidence="3">STAS domain-containing protein</fullName>
    </recommendedName>
</protein>
<dbReference type="AlphaFoldDB" id="A6FX66"/>
<accession>A6FX66</accession>
<gene>
    <name evidence="1" type="ORF">PPSIR1_05468</name>
</gene>
<reference evidence="1 2" key="1">
    <citation type="submission" date="2007-06" db="EMBL/GenBank/DDBJ databases">
        <authorList>
            <person name="Shimkets L."/>
            <person name="Ferriera S."/>
            <person name="Johnson J."/>
            <person name="Kravitz S."/>
            <person name="Beeson K."/>
            <person name="Sutton G."/>
            <person name="Rogers Y.-H."/>
            <person name="Friedman R."/>
            <person name="Frazier M."/>
            <person name="Venter J.C."/>
        </authorList>
    </citation>
    <scope>NUCLEOTIDE SEQUENCE [LARGE SCALE GENOMIC DNA]</scope>
    <source>
        <strain evidence="1 2">SIR-1</strain>
    </source>
</reference>
<keyword evidence="2" id="KW-1185">Reference proteome</keyword>
<evidence type="ECO:0000313" key="2">
    <source>
        <dbReference type="Proteomes" id="UP000005801"/>
    </source>
</evidence>
<dbReference type="RefSeq" id="WP_006969065.1">
    <property type="nucleotide sequence ID" value="NZ_ABCS01000001.1"/>
</dbReference>
<evidence type="ECO:0008006" key="3">
    <source>
        <dbReference type="Google" id="ProtNLM"/>
    </source>
</evidence>
<proteinExistence type="predicted"/>